<feature type="domain" description="Copper amine oxidase catalytic" evidence="11">
    <location>
        <begin position="316"/>
        <end position="717"/>
    </location>
</feature>
<dbReference type="Pfam" id="PF01179">
    <property type="entry name" value="Cu_amine_oxid"/>
    <property type="match status" value="1"/>
</dbReference>
<feature type="domain" description="DUF1965" evidence="13">
    <location>
        <begin position="240"/>
        <end position="297"/>
    </location>
</feature>
<keyword evidence="10" id="KW-1133">Transmembrane helix</keyword>
<dbReference type="EMBL" id="SPNW01000025">
    <property type="protein sequence ID" value="TIA89642.1"/>
    <property type="molecule type" value="Genomic_DNA"/>
</dbReference>
<dbReference type="GO" id="GO:0048038">
    <property type="term" value="F:quinone binding"/>
    <property type="evidence" value="ECO:0007669"/>
    <property type="project" value="InterPro"/>
</dbReference>
<keyword evidence="5 9" id="KW-0560">Oxidoreductase</keyword>
<dbReference type="InterPro" id="IPR015798">
    <property type="entry name" value="Cu_amine_oxidase_C"/>
</dbReference>
<dbReference type="PANTHER" id="PTHR10638">
    <property type="entry name" value="COPPER AMINE OXIDASE"/>
    <property type="match status" value="1"/>
</dbReference>
<evidence type="ECO:0000256" key="5">
    <source>
        <dbReference type="ARBA" id="ARBA00023002"/>
    </source>
</evidence>
<dbReference type="Gene3D" id="2.70.98.20">
    <property type="entry name" value="Copper amine oxidase, catalytic domain"/>
    <property type="match status" value="1"/>
</dbReference>
<feature type="modified residue" description="2',4',5'-topaquinone" evidence="8">
    <location>
        <position position="470"/>
    </location>
</feature>
<keyword evidence="6 9" id="KW-0186">Copper</keyword>
<feature type="active site" description="Schiff-base intermediate with substrate; via topaquinone" evidence="7">
    <location>
        <position position="470"/>
    </location>
</feature>
<keyword evidence="15" id="KW-1185">Reference proteome</keyword>
<evidence type="ECO:0000259" key="11">
    <source>
        <dbReference type="Pfam" id="PF01179"/>
    </source>
</evidence>
<dbReference type="Pfam" id="PF02727">
    <property type="entry name" value="Cu_amine_oxidN2"/>
    <property type="match status" value="1"/>
</dbReference>
<evidence type="ECO:0000256" key="9">
    <source>
        <dbReference type="RuleBase" id="RU000672"/>
    </source>
</evidence>
<dbReference type="SUPFAM" id="SSF49998">
    <property type="entry name" value="Amine oxidase catalytic domain"/>
    <property type="match status" value="1"/>
</dbReference>
<reference evidence="14 15" key="1">
    <citation type="submission" date="2019-03" db="EMBL/GenBank/DDBJ databases">
        <title>Sequencing 23 genomes of Wallemia ichthyophaga.</title>
        <authorList>
            <person name="Gostincar C."/>
        </authorList>
    </citation>
    <scope>NUCLEOTIDE SEQUENCE [LARGE SCALE GENOMIC DNA]</scope>
    <source>
        <strain evidence="14 15">EXF-5753</strain>
    </source>
</reference>
<evidence type="ECO:0000313" key="15">
    <source>
        <dbReference type="Proteomes" id="UP000310189"/>
    </source>
</evidence>
<keyword evidence="3 9" id="KW-0479">Metal-binding</keyword>
<dbReference type="Proteomes" id="UP000310189">
    <property type="component" value="Unassembled WGS sequence"/>
</dbReference>
<evidence type="ECO:0000259" key="12">
    <source>
        <dbReference type="Pfam" id="PF02727"/>
    </source>
</evidence>
<keyword evidence="10" id="KW-0472">Membrane</keyword>
<dbReference type="GO" id="GO:0005886">
    <property type="term" value="C:plasma membrane"/>
    <property type="evidence" value="ECO:0007669"/>
    <property type="project" value="TreeGrafter"/>
</dbReference>
<evidence type="ECO:0000256" key="2">
    <source>
        <dbReference type="ARBA" id="ARBA00007983"/>
    </source>
</evidence>
<name>A0A4T0FMD5_9BASI</name>
<comment type="caution">
    <text evidence="14">The sequence shown here is derived from an EMBL/GenBank/DDBJ whole genome shotgun (WGS) entry which is preliminary data.</text>
</comment>
<dbReference type="InterPro" id="IPR016182">
    <property type="entry name" value="Cu_amine_oxidase_N-reg"/>
</dbReference>
<evidence type="ECO:0000256" key="1">
    <source>
        <dbReference type="ARBA" id="ARBA00001935"/>
    </source>
</evidence>
<keyword evidence="4 7" id="KW-0801">TPQ</keyword>
<dbReference type="InterPro" id="IPR015328">
    <property type="entry name" value="DUF1965"/>
</dbReference>
<dbReference type="Gene3D" id="3.10.450.40">
    <property type="match status" value="2"/>
</dbReference>
<evidence type="ECO:0000256" key="4">
    <source>
        <dbReference type="ARBA" id="ARBA00022772"/>
    </source>
</evidence>
<accession>A0A4T0FMD5</accession>
<sequence>MYIKVDTRASLSSTIMMLFSLYCIVAGVAALTHQVRQSDTCATTPAHRAPKPNPFKELSNDELTEVRSWLMDPKQSLRLKDIDEAGLKDNYIDSIELWHPSKADAVKYLDQDGPVPDRMAKVHVVSGADNPPTIKTLLVGPLPVSPDTKIDNLAEKIYHNAEIPWNAKTSHPGEDRERTNVISATFGAISDALNDLLGLPWSLSNYDTGLLPNNGDGSFRHPWVELMFTMDNSSMWFAYTGFFAQFDFSDQDTSKWKLRKLVYDNKKWTSTESFMDDYKAGKITKSPQMSRNDTQWALRSVKGNTRDLEDLPSPITYSPSGLRYRVDKDERYVTWLDWSFYLSYSPEQGVMLYDVKFKGERIAYEISLQEAISNYGGGDPLQAMTAYLDRGFGMGTGITPLVRNYDCSHEATYLDVNFYDYGAGRVKNDTICMFERDLQKPISRHYQSTDAGSTRGVAFELRSIYTVGNYDYLISFTLFPEGSIEIEVDASGYLQTTYYNPNGDAWDTRVSATSSGSIHDHVITFKIDLDVAGEKNSVERRDIEVVDSRFDWMDDDEAPLKQKKISSSVLDKEKEAVIDWDGNSGKFWLIGNQDAKNSFGYPRSYRLMPRSVIHNIVDGDKMDKNAKFADHHAFVTVNKDNERSASSFYNAFLPKKPPVDFTKFYEDDESIKQQDLTLWASVGFRHVPRAEDVPNTLFIEAKSALMLSPFNYADEELSRDLRNAYYAVADDEGYLVTDENGINHEGTCSTPAFEPLGTLPY</sequence>
<dbReference type="AlphaFoldDB" id="A0A4T0FMD5"/>
<dbReference type="InterPro" id="IPR015800">
    <property type="entry name" value="Cu_amine_oxidase_N2"/>
</dbReference>
<dbReference type="GO" id="GO:0008131">
    <property type="term" value="F:primary methylamine oxidase activity"/>
    <property type="evidence" value="ECO:0007669"/>
    <property type="project" value="InterPro"/>
</dbReference>
<dbReference type="EC" id="1.4.3.-" evidence="9"/>
<dbReference type="SUPFAM" id="SSF54416">
    <property type="entry name" value="Amine oxidase N-terminal region"/>
    <property type="match status" value="2"/>
</dbReference>
<dbReference type="InterPro" id="IPR000269">
    <property type="entry name" value="Cu_amine_oxidase"/>
</dbReference>
<feature type="transmembrane region" description="Helical" evidence="10">
    <location>
        <begin position="12"/>
        <end position="31"/>
    </location>
</feature>
<dbReference type="OrthoDB" id="3341590at2759"/>
<dbReference type="PANTHER" id="PTHR10638:SF20">
    <property type="entry name" value="AMINE OXIDASE"/>
    <property type="match status" value="1"/>
</dbReference>
<feature type="active site" description="Proton acceptor" evidence="7">
    <location>
        <position position="389"/>
    </location>
</feature>
<comment type="PTM">
    <text evidence="8 9">Topaquinone (TPQ) is generated by copper-dependent autoxidation of a specific tyrosyl residue.</text>
</comment>
<comment type="cofactor">
    <cofactor evidence="1">
        <name>Cu cation</name>
        <dbReference type="ChEBI" id="CHEBI:23378"/>
    </cofactor>
</comment>
<proteinExistence type="inferred from homology"/>
<evidence type="ECO:0000256" key="8">
    <source>
        <dbReference type="PIRSR" id="PIRSR600269-51"/>
    </source>
</evidence>
<dbReference type="GO" id="GO:0009308">
    <property type="term" value="P:amine metabolic process"/>
    <property type="evidence" value="ECO:0007669"/>
    <property type="project" value="UniProtKB-UniRule"/>
</dbReference>
<evidence type="ECO:0000256" key="6">
    <source>
        <dbReference type="ARBA" id="ARBA00023008"/>
    </source>
</evidence>
<dbReference type="InterPro" id="IPR036460">
    <property type="entry name" value="Cu_amine_oxidase_C_sf"/>
</dbReference>
<dbReference type="GO" id="GO:0005507">
    <property type="term" value="F:copper ion binding"/>
    <property type="evidence" value="ECO:0007669"/>
    <property type="project" value="InterPro"/>
</dbReference>
<dbReference type="PRINTS" id="PR00766">
    <property type="entry name" value="CUDAOXIDASE"/>
</dbReference>
<evidence type="ECO:0000256" key="7">
    <source>
        <dbReference type="PIRSR" id="PIRSR600269-50"/>
    </source>
</evidence>
<evidence type="ECO:0000256" key="3">
    <source>
        <dbReference type="ARBA" id="ARBA00022723"/>
    </source>
</evidence>
<evidence type="ECO:0000256" key="10">
    <source>
        <dbReference type="SAM" id="Phobius"/>
    </source>
</evidence>
<comment type="similarity">
    <text evidence="2 9">Belongs to the copper/topaquinone oxidase family.</text>
</comment>
<feature type="domain" description="Copper amine oxidase N2-terminal" evidence="12">
    <location>
        <begin position="63"/>
        <end position="143"/>
    </location>
</feature>
<keyword evidence="10" id="KW-0812">Transmembrane</keyword>
<evidence type="ECO:0000313" key="14">
    <source>
        <dbReference type="EMBL" id="TIA89642.1"/>
    </source>
</evidence>
<evidence type="ECO:0000259" key="13">
    <source>
        <dbReference type="Pfam" id="PF09248"/>
    </source>
</evidence>
<gene>
    <name evidence="14" type="ORF">E3P99_01982</name>
</gene>
<comment type="cofactor">
    <cofactor evidence="9">
        <name>Cu cation</name>
        <dbReference type="ChEBI" id="CHEBI:23378"/>
    </cofactor>
    <text evidence="9">Contains 1 topaquinone per subunit.</text>
</comment>
<dbReference type="Pfam" id="PF09248">
    <property type="entry name" value="DUF1965"/>
    <property type="match status" value="1"/>
</dbReference>
<protein>
    <recommendedName>
        <fullName evidence="9">Amine oxidase</fullName>
        <ecNumber evidence="9">1.4.3.-</ecNumber>
    </recommendedName>
</protein>
<organism evidence="14 15">
    <name type="scientific">Wallemia hederae</name>
    <dbReference type="NCBI Taxonomy" id="1540922"/>
    <lineage>
        <taxon>Eukaryota</taxon>
        <taxon>Fungi</taxon>
        <taxon>Dikarya</taxon>
        <taxon>Basidiomycota</taxon>
        <taxon>Wallemiomycotina</taxon>
        <taxon>Wallemiomycetes</taxon>
        <taxon>Wallemiales</taxon>
        <taxon>Wallemiaceae</taxon>
        <taxon>Wallemia</taxon>
    </lineage>
</organism>